<evidence type="ECO:0000313" key="2">
    <source>
        <dbReference type="EMBL" id="SDS21003.1"/>
    </source>
</evidence>
<proteinExistence type="predicted"/>
<organism evidence="2 3">
    <name type="scientific">Halopseudomonas xinjiangensis</name>
    <dbReference type="NCBI Taxonomy" id="487184"/>
    <lineage>
        <taxon>Bacteria</taxon>
        <taxon>Pseudomonadati</taxon>
        <taxon>Pseudomonadota</taxon>
        <taxon>Gammaproteobacteria</taxon>
        <taxon>Pseudomonadales</taxon>
        <taxon>Pseudomonadaceae</taxon>
        <taxon>Halopseudomonas</taxon>
    </lineage>
</organism>
<reference evidence="3" key="1">
    <citation type="submission" date="2016-10" db="EMBL/GenBank/DDBJ databases">
        <authorList>
            <person name="Varghese N."/>
            <person name="Submissions S."/>
        </authorList>
    </citation>
    <scope>NUCLEOTIDE SEQUENCE [LARGE SCALE GENOMIC DNA]</scope>
    <source>
        <strain evidence="3">NRRL B-51270</strain>
    </source>
</reference>
<dbReference type="STRING" id="487184.SAMN05216421_1104"/>
<feature type="region of interest" description="Disordered" evidence="1">
    <location>
        <begin position="48"/>
        <end position="68"/>
    </location>
</feature>
<dbReference type="AlphaFoldDB" id="A0A1H1QCH5"/>
<dbReference type="EMBL" id="LT629736">
    <property type="protein sequence ID" value="SDS21003.1"/>
    <property type="molecule type" value="Genomic_DNA"/>
</dbReference>
<name>A0A1H1QCH5_9GAMM</name>
<evidence type="ECO:0000256" key="1">
    <source>
        <dbReference type="SAM" id="MobiDB-lite"/>
    </source>
</evidence>
<evidence type="ECO:0000313" key="3">
    <source>
        <dbReference type="Proteomes" id="UP000243207"/>
    </source>
</evidence>
<dbReference type="Proteomes" id="UP000243207">
    <property type="component" value="Chromosome I"/>
</dbReference>
<dbReference type="RefSeq" id="WP_231701544.1">
    <property type="nucleotide sequence ID" value="NZ_LT629736.1"/>
</dbReference>
<evidence type="ECO:0008006" key="4">
    <source>
        <dbReference type="Google" id="ProtNLM"/>
    </source>
</evidence>
<keyword evidence="3" id="KW-1185">Reference proteome</keyword>
<sequence>MTIATDMLDKYIEAEVAVLEGRTVTFGGRTLSMADLNQIREGRQEWERRVQAESTKGRSSGPALARFD</sequence>
<accession>A0A1H1QCH5</accession>
<protein>
    <recommendedName>
        <fullName evidence="4">Primosomal replication protein PriB/PriC domain protein</fullName>
    </recommendedName>
</protein>
<gene>
    <name evidence="2" type="ORF">SAMN05216421_1104</name>
</gene>